<dbReference type="InterPro" id="IPR050109">
    <property type="entry name" value="HTH-type_TetR-like_transc_reg"/>
</dbReference>
<keyword evidence="1 2" id="KW-0238">DNA-binding</keyword>
<evidence type="ECO:0000256" key="2">
    <source>
        <dbReference type="PROSITE-ProRule" id="PRU00335"/>
    </source>
</evidence>
<reference evidence="4 5" key="1">
    <citation type="submission" date="2021-10" db="EMBL/GenBank/DDBJ databases">
        <title>Lutispora strain m25 sp. nov., a thermophilic, non-spore-forming bacterium isolated from a lab-scale methanogenic bioreactor digesting anaerobic sludge.</title>
        <authorList>
            <person name="El Houari A."/>
            <person name="Mcdonald J."/>
        </authorList>
    </citation>
    <scope>NUCLEOTIDE SEQUENCE [LARGE SCALE GENOMIC DNA]</scope>
    <source>
        <strain evidence="5">m25</strain>
    </source>
</reference>
<evidence type="ECO:0000313" key="4">
    <source>
        <dbReference type="EMBL" id="MCQ1528544.1"/>
    </source>
</evidence>
<dbReference type="Proteomes" id="UP001651880">
    <property type="component" value="Unassembled WGS sequence"/>
</dbReference>
<dbReference type="RefSeq" id="WP_255226067.1">
    <property type="nucleotide sequence ID" value="NZ_JAJEKE010000002.1"/>
</dbReference>
<dbReference type="Pfam" id="PF00440">
    <property type="entry name" value="TetR_N"/>
    <property type="match status" value="1"/>
</dbReference>
<evidence type="ECO:0000313" key="5">
    <source>
        <dbReference type="Proteomes" id="UP001651880"/>
    </source>
</evidence>
<dbReference type="PANTHER" id="PTHR30328:SF54">
    <property type="entry name" value="HTH-TYPE TRANSCRIPTIONAL REPRESSOR SCO4008"/>
    <property type="match status" value="1"/>
</dbReference>
<evidence type="ECO:0000256" key="1">
    <source>
        <dbReference type="ARBA" id="ARBA00023125"/>
    </source>
</evidence>
<proteinExistence type="predicted"/>
<dbReference type="InterPro" id="IPR036271">
    <property type="entry name" value="Tet_transcr_reg_TetR-rel_C_sf"/>
</dbReference>
<sequence>MKDRIIESVSKYINLYGVKRFTVDDIAKDLGISKRTIYKYFDSKDHIVSEFIRLSIEDNNNKTLEAVEKEETLLGKINAALLSHHKYKMPLDILQDIEKYYPKDWERIEEQMKFKLDLMKELVNDGIKSGKLREDINVEVLSLILERSFRAIFEYDFLIKSNLNINNAVKEIEKIILFGILKE</sequence>
<accession>A0ABT1ND36</accession>
<organism evidence="4 5">
    <name type="scientific">Lutispora saccharofermentans</name>
    <dbReference type="NCBI Taxonomy" id="3024236"/>
    <lineage>
        <taxon>Bacteria</taxon>
        <taxon>Bacillati</taxon>
        <taxon>Bacillota</taxon>
        <taxon>Clostridia</taxon>
        <taxon>Lutisporales</taxon>
        <taxon>Lutisporaceae</taxon>
        <taxon>Lutispora</taxon>
    </lineage>
</organism>
<keyword evidence="5" id="KW-1185">Reference proteome</keyword>
<feature type="DNA-binding region" description="H-T-H motif" evidence="2">
    <location>
        <begin position="22"/>
        <end position="41"/>
    </location>
</feature>
<dbReference type="InterPro" id="IPR023772">
    <property type="entry name" value="DNA-bd_HTH_TetR-type_CS"/>
</dbReference>
<name>A0ABT1ND36_9FIRM</name>
<comment type="caution">
    <text evidence="4">The sequence shown here is derived from an EMBL/GenBank/DDBJ whole genome shotgun (WGS) entry which is preliminary data.</text>
</comment>
<dbReference type="InterPro" id="IPR001647">
    <property type="entry name" value="HTH_TetR"/>
</dbReference>
<dbReference type="InterPro" id="IPR009057">
    <property type="entry name" value="Homeodomain-like_sf"/>
</dbReference>
<dbReference type="EMBL" id="JAJEKE010000002">
    <property type="protein sequence ID" value="MCQ1528544.1"/>
    <property type="molecule type" value="Genomic_DNA"/>
</dbReference>
<evidence type="ECO:0000259" key="3">
    <source>
        <dbReference type="PROSITE" id="PS50977"/>
    </source>
</evidence>
<dbReference type="PROSITE" id="PS50977">
    <property type="entry name" value="HTH_TETR_2"/>
    <property type="match status" value="1"/>
</dbReference>
<dbReference type="Gene3D" id="1.10.10.60">
    <property type="entry name" value="Homeodomain-like"/>
    <property type="match status" value="1"/>
</dbReference>
<dbReference type="SUPFAM" id="SSF48498">
    <property type="entry name" value="Tetracyclin repressor-like, C-terminal domain"/>
    <property type="match status" value="1"/>
</dbReference>
<protein>
    <submittedName>
        <fullName evidence="4">TetR/AcrR family transcriptional regulator</fullName>
    </submittedName>
</protein>
<gene>
    <name evidence="4" type="ORF">LJD61_03160</name>
</gene>
<dbReference type="PROSITE" id="PS01081">
    <property type="entry name" value="HTH_TETR_1"/>
    <property type="match status" value="1"/>
</dbReference>
<dbReference type="PANTHER" id="PTHR30328">
    <property type="entry name" value="TRANSCRIPTIONAL REPRESSOR"/>
    <property type="match status" value="1"/>
</dbReference>
<dbReference type="Gene3D" id="1.10.357.10">
    <property type="entry name" value="Tetracycline Repressor, domain 2"/>
    <property type="match status" value="1"/>
</dbReference>
<dbReference type="SUPFAM" id="SSF46689">
    <property type="entry name" value="Homeodomain-like"/>
    <property type="match status" value="1"/>
</dbReference>
<feature type="domain" description="HTH tetR-type" evidence="3">
    <location>
        <begin position="1"/>
        <end position="59"/>
    </location>
</feature>